<keyword evidence="1" id="KW-0472">Membrane</keyword>
<accession>A0ABR8YX44</accession>
<gene>
    <name evidence="2" type="ORF">H9637_17570</name>
</gene>
<name>A0ABR8YX44_9CLOT</name>
<feature type="transmembrane region" description="Helical" evidence="1">
    <location>
        <begin position="7"/>
        <end position="25"/>
    </location>
</feature>
<sequence length="87" mass="10089">MEKKYKNIICLSIAIFIFGVLFVNLNSSNIVKEKSFLKIYVKDNPPKVVLDLGEKQLILNTKMFYDFKKGTEVIIDNTVERIMSLSR</sequence>
<evidence type="ECO:0000256" key="1">
    <source>
        <dbReference type="SAM" id="Phobius"/>
    </source>
</evidence>
<proteinExistence type="predicted"/>
<dbReference type="RefSeq" id="WP_191741741.1">
    <property type="nucleotide sequence ID" value="NZ_JACSQB010000179.1"/>
</dbReference>
<keyword evidence="3" id="KW-1185">Reference proteome</keyword>
<dbReference type="EMBL" id="JACSQB010000179">
    <property type="protein sequence ID" value="MBD8048811.1"/>
    <property type="molecule type" value="Genomic_DNA"/>
</dbReference>
<reference evidence="2 3" key="1">
    <citation type="submission" date="2020-08" db="EMBL/GenBank/DDBJ databases">
        <title>A Genomic Blueprint of the Chicken Gut Microbiome.</title>
        <authorList>
            <person name="Gilroy R."/>
            <person name="Ravi A."/>
            <person name="Getino M."/>
            <person name="Pursley I."/>
            <person name="Horton D.L."/>
            <person name="Alikhan N.-F."/>
            <person name="Baker D."/>
            <person name="Gharbi K."/>
            <person name="Hall N."/>
            <person name="Watson M."/>
            <person name="Adriaenssens E.M."/>
            <person name="Foster-Nyarko E."/>
            <person name="Jarju S."/>
            <person name="Secka A."/>
            <person name="Antonio M."/>
            <person name="Oren A."/>
            <person name="Chaudhuri R."/>
            <person name="La Ragione R.M."/>
            <person name="Hildebrand F."/>
            <person name="Pallen M.J."/>
        </authorList>
    </citation>
    <scope>NUCLEOTIDE SEQUENCE [LARGE SCALE GENOMIC DNA]</scope>
    <source>
        <strain evidence="2 3">N37</strain>
    </source>
</reference>
<dbReference type="Proteomes" id="UP000627166">
    <property type="component" value="Unassembled WGS sequence"/>
</dbReference>
<organism evidence="2 3">
    <name type="scientific">Clostridium faecium</name>
    <dbReference type="NCBI Taxonomy" id="2762223"/>
    <lineage>
        <taxon>Bacteria</taxon>
        <taxon>Bacillati</taxon>
        <taxon>Bacillota</taxon>
        <taxon>Clostridia</taxon>
        <taxon>Eubacteriales</taxon>
        <taxon>Clostridiaceae</taxon>
        <taxon>Clostridium</taxon>
    </lineage>
</organism>
<keyword evidence="1" id="KW-1133">Transmembrane helix</keyword>
<evidence type="ECO:0008006" key="4">
    <source>
        <dbReference type="Google" id="ProtNLM"/>
    </source>
</evidence>
<keyword evidence="1" id="KW-0812">Transmembrane</keyword>
<comment type="caution">
    <text evidence="2">The sequence shown here is derived from an EMBL/GenBank/DDBJ whole genome shotgun (WGS) entry which is preliminary data.</text>
</comment>
<evidence type="ECO:0000313" key="2">
    <source>
        <dbReference type="EMBL" id="MBD8048811.1"/>
    </source>
</evidence>
<evidence type="ECO:0000313" key="3">
    <source>
        <dbReference type="Proteomes" id="UP000627166"/>
    </source>
</evidence>
<protein>
    <recommendedName>
        <fullName evidence="4">AMIN domain-containing protein</fullName>
    </recommendedName>
</protein>